<dbReference type="SUPFAM" id="SSF53850">
    <property type="entry name" value="Periplasmic binding protein-like II"/>
    <property type="match status" value="1"/>
</dbReference>
<reference evidence="2" key="1">
    <citation type="journal article" date="2019" name="Int. J. Syst. Evol. Microbiol.">
        <title>The Global Catalogue of Microorganisms (GCM) 10K type strain sequencing project: providing services to taxonomists for standard genome sequencing and annotation.</title>
        <authorList>
            <consortium name="The Broad Institute Genomics Platform"/>
            <consortium name="The Broad Institute Genome Sequencing Center for Infectious Disease"/>
            <person name="Wu L."/>
            <person name="Ma J."/>
        </authorList>
    </citation>
    <scope>NUCLEOTIDE SEQUENCE [LARGE SCALE GENOMIC DNA]</scope>
    <source>
        <strain evidence="2">NBRC 111756</strain>
    </source>
</reference>
<evidence type="ECO:0000313" key="2">
    <source>
        <dbReference type="Proteomes" id="UP001596422"/>
    </source>
</evidence>
<keyword evidence="2" id="KW-1185">Reference proteome</keyword>
<proteinExistence type="predicted"/>
<sequence>MNWHHPEVHRLLTELGSEQRGPTYHRKAQHVAQLLATELPLIPVTFYTQQTAVNTRVKGFRFDPLERSYHIAEMELQY</sequence>
<organism evidence="1 2">
    <name type="scientific">Marinobacterium aestuariivivens</name>
    <dbReference type="NCBI Taxonomy" id="1698799"/>
    <lineage>
        <taxon>Bacteria</taxon>
        <taxon>Pseudomonadati</taxon>
        <taxon>Pseudomonadota</taxon>
        <taxon>Gammaproteobacteria</taxon>
        <taxon>Oceanospirillales</taxon>
        <taxon>Oceanospirillaceae</taxon>
        <taxon>Marinobacterium</taxon>
    </lineage>
</organism>
<accession>A0ABW2A7L9</accession>
<evidence type="ECO:0008006" key="3">
    <source>
        <dbReference type="Google" id="ProtNLM"/>
    </source>
</evidence>
<comment type="caution">
    <text evidence="1">The sequence shown here is derived from an EMBL/GenBank/DDBJ whole genome shotgun (WGS) entry which is preliminary data.</text>
</comment>
<protein>
    <recommendedName>
        <fullName evidence="3">Solute-binding protein family 5 domain-containing protein</fullName>
    </recommendedName>
</protein>
<name>A0ABW2A7L9_9GAMM</name>
<dbReference type="Proteomes" id="UP001596422">
    <property type="component" value="Unassembled WGS sequence"/>
</dbReference>
<dbReference type="EMBL" id="JBHSWE010000001">
    <property type="protein sequence ID" value="MFC6673401.1"/>
    <property type="molecule type" value="Genomic_DNA"/>
</dbReference>
<dbReference type="Gene3D" id="3.40.190.10">
    <property type="entry name" value="Periplasmic binding protein-like II"/>
    <property type="match status" value="1"/>
</dbReference>
<evidence type="ECO:0000313" key="1">
    <source>
        <dbReference type="EMBL" id="MFC6673401.1"/>
    </source>
</evidence>
<gene>
    <name evidence="1" type="ORF">ACFQDL_27385</name>
</gene>
<dbReference type="Gene3D" id="3.10.105.10">
    <property type="entry name" value="Dipeptide-binding Protein, Domain 3"/>
    <property type="match status" value="1"/>
</dbReference>